<proteinExistence type="predicted"/>
<gene>
    <name evidence="1" type="ORF">QE367_002880</name>
</gene>
<evidence type="ECO:0000313" key="1">
    <source>
        <dbReference type="EMBL" id="MDR6168676.1"/>
    </source>
</evidence>
<protein>
    <submittedName>
        <fullName evidence="1">Uncharacterized protein</fullName>
    </submittedName>
</protein>
<dbReference type="EMBL" id="JAVIZA010000001">
    <property type="protein sequence ID" value="MDR6168676.1"/>
    <property type="molecule type" value="Genomic_DNA"/>
</dbReference>
<keyword evidence="2" id="KW-1185">Reference proteome</keyword>
<dbReference type="Proteomes" id="UP001260188">
    <property type="component" value="Unassembled WGS sequence"/>
</dbReference>
<organism evidence="1 2">
    <name type="scientific">Microbacterium paludicola</name>
    <dbReference type="NCBI Taxonomy" id="300019"/>
    <lineage>
        <taxon>Bacteria</taxon>
        <taxon>Bacillati</taxon>
        <taxon>Actinomycetota</taxon>
        <taxon>Actinomycetes</taxon>
        <taxon>Micrococcales</taxon>
        <taxon>Microbacteriaceae</taxon>
        <taxon>Microbacterium</taxon>
    </lineage>
</organism>
<evidence type="ECO:0000313" key="2">
    <source>
        <dbReference type="Proteomes" id="UP001260188"/>
    </source>
</evidence>
<reference evidence="1 2" key="1">
    <citation type="submission" date="2023-08" db="EMBL/GenBank/DDBJ databases">
        <title>Functional and genomic diversity of the sorghum phyllosphere microbiome.</title>
        <authorList>
            <person name="Shade A."/>
        </authorList>
    </citation>
    <scope>NUCLEOTIDE SEQUENCE [LARGE SCALE GENOMIC DNA]</scope>
    <source>
        <strain evidence="1 2">SORGH_AS_0919</strain>
    </source>
</reference>
<name>A0ABU1I4W8_9MICO</name>
<sequence>MGHLLAGDAGPFAGANPIGERRHLLEHGLHVGVDVLPVDDELW</sequence>
<comment type="caution">
    <text evidence="1">The sequence shown here is derived from an EMBL/GenBank/DDBJ whole genome shotgun (WGS) entry which is preliminary data.</text>
</comment>
<accession>A0ABU1I4W8</accession>